<dbReference type="InterPro" id="IPR006048">
    <property type="entry name" value="A-amylase/branching_C"/>
</dbReference>
<dbReference type="STRING" id="1838286.Verru16b_02789"/>
<evidence type="ECO:0000256" key="8">
    <source>
        <dbReference type="ARBA" id="ARBA00023056"/>
    </source>
</evidence>
<dbReference type="AlphaFoldDB" id="A0A1D8AXT6"/>
<sequence length="744" mass="84727">MSYPVIIPETELKAFLHNHQANPHGWLGMHPAKVKRKAGVIVRAFRRDVARCSVIELDAPGQPAWPMERLADEGFFEVFIPGKKIFRHQLRYETTWGDIHQIYNAYSFLPTLSEQDLYLFNEGNEHRIYEKLGAHPRKLGDVPGTAFAVWAPAASRVSLVGNFNGWDARYHPMRPLGGSGVWELFAPDVGEGELYKFAIWDQQGNMRLKTDPYGTRFEGPPNNAAIVHATNRHQWGDGDWIARRAALAGQADRPMSIYEIHVGSWKRNLDEAGRAYNYRELAPLLADYAVEMGFTHIEVMPVAEFPFPGSWGYQVTGYFAPTHRWGTPEDFQFFVDHLHQRGLGVIVDWVPAHFPRDAFALAEFDGTHLYEHADPRLGAHQDWGTLIFNYGRHEVRCFLIASALSWLDRYHIDGLRVDAVASMLYLDYSRKEGEWIPNRYGGRENIEAISFLRQVNDLVHHYYPGALTIAEESTAFAKVSHPTAEGGLGFDYKWNMGLMHDTLLYFQKDPIHRKWSHDKLTFGMIYQYSEKFITVYSHDEVVHLKASMLGKMGAGTLADKAATLRALYGYVWMYPGKKLLFMGSEFGQRSEWNYDTGLEWQLLQHPEHEGLRVLVRDLNRLYTSEPVLSTTDYRPESFRWVNASDGDHSTISFLRTDPSGRTAWLVVCNFTPLTRTRHHVGVPHRGYWREVLNTNSAYYGGAGFGNHGGRTASTIPADGFEQSLSLTLPGLSVLVFKWAAELPG</sequence>
<comment type="pathway">
    <text evidence="3 10">Glycan biosynthesis; glycogen biosynthesis.</text>
</comment>
<dbReference type="Proteomes" id="UP000095228">
    <property type="component" value="Chromosome"/>
</dbReference>
<organism evidence="13 14">
    <name type="scientific">Lacunisphaera limnophila</name>
    <dbReference type="NCBI Taxonomy" id="1838286"/>
    <lineage>
        <taxon>Bacteria</taxon>
        <taxon>Pseudomonadati</taxon>
        <taxon>Verrucomicrobiota</taxon>
        <taxon>Opitutia</taxon>
        <taxon>Opitutales</taxon>
        <taxon>Opitutaceae</taxon>
        <taxon>Lacunisphaera</taxon>
    </lineage>
</organism>
<accession>A0A1D8AXT6</accession>
<dbReference type="SUPFAM" id="SSF81296">
    <property type="entry name" value="E set domains"/>
    <property type="match status" value="2"/>
</dbReference>
<dbReference type="GO" id="GO:0043169">
    <property type="term" value="F:cation binding"/>
    <property type="evidence" value="ECO:0007669"/>
    <property type="project" value="InterPro"/>
</dbReference>
<keyword evidence="14" id="KW-1185">Reference proteome</keyword>
<comment type="function">
    <text evidence="2 10">Catalyzes the formation of the alpha-1,6-glucosidic linkages in glycogen by scission of a 1,4-alpha-linked oligosaccharide from growing alpha-1,4-glucan chains and the subsequent attachment of the oligosaccharide to the alpha-1,6 position.</text>
</comment>
<dbReference type="InterPro" id="IPR017853">
    <property type="entry name" value="GH"/>
</dbReference>
<evidence type="ECO:0000256" key="10">
    <source>
        <dbReference type="HAMAP-Rule" id="MF_00685"/>
    </source>
</evidence>
<evidence type="ECO:0000256" key="9">
    <source>
        <dbReference type="ARBA" id="ARBA00023277"/>
    </source>
</evidence>
<dbReference type="EMBL" id="CP016094">
    <property type="protein sequence ID" value="AOS45702.1"/>
    <property type="molecule type" value="Genomic_DNA"/>
</dbReference>
<keyword evidence="9 10" id="KW-0119">Carbohydrate metabolism</keyword>
<dbReference type="GO" id="GO:0005978">
    <property type="term" value="P:glycogen biosynthetic process"/>
    <property type="evidence" value="ECO:0007669"/>
    <property type="project" value="UniProtKB-UniRule"/>
</dbReference>
<comment type="similarity">
    <text evidence="4 10">Belongs to the glycosyl hydrolase 13 family. GlgB subfamily.</text>
</comment>
<dbReference type="Pfam" id="PF02922">
    <property type="entry name" value="CBM_48"/>
    <property type="match status" value="1"/>
</dbReference>
<keyword evidence="6 10" id="KW-0328">Glycosyltransferase</keyword>
<feature type="active site" description="Proton donor" evidence="10 11">
    <location>
        <position position="471"/>
    </location>
</feature>
<dbReference type="Gene3D" id="2.60.40.1180">
    <property type="entry name" value="Golgi alpha-mannosidase II"/>
    <property type="match status" value="1"/>
</dbReference>
<comment type="catalytic activity">
    <reaction evidence="1 10">
        <text>Transfers a segment of a (1-&gt;4)-alpha-D-glucan chain to a primary hydroxy group in a similar glucan chain.</text>
        <dbReference type="EC" id="2.4.1.18"/>
    </reaction>
</comment>
<dbReference type="NCBIfam" id="TIGR01515">
    <property type="entry name" value="branching_enzym"/>
    <property type="match status" value="1"/>
</dbReference>
<proteinExistence type="inferred from homology"/>
<dbReference type="InterPro" id="IPR006407">
    <property type="entry name" value="GlgB"/>
</dbReference>
<feature type="domain" description="Glycosyl hydrolase family 13 catalytic" evidence="12">
    <location>
        <begin position="259"/>
        <end position="608"/>
    </location>
</feature>
<reference evidence="13 14" key="1">
    <citation type="submission" date="2016-06" db="EMBL/GenBank/DDBJ databases">
        <title>Three novel species with peptidoglycan cell walls form the new genus Lacunisphaera gen. nov. in the family Opitutaceae of the verrucomicrobial subdivision 4.</title>
        <authorList>
            <person name="Rast P."/>
            <person name="Gloeckner I."/>
            <person name="Jogler M."/>
            <person name="Boedeker C."/>
            <person name="Jeske O."/>
            <person name="Wiegand S."/>
            <person name="Reinhardt R."/>
            <person name="Schumann P."/>
            <person name="Rohde M."/>
            <person name="Spring S."/>
            <person name="Gloeckner F.O."/>
            <person name="Jogler C."/>
        </authorList>
    </citation>
    <scope>NUCLEOTIDE SEQUENCE [LARGE SCALE GENOMIC DNA]</scope>
    <source>
        <strain evidence="13 14">IG16b</strain>
    </source>
</reference>
<dbReference type="SUPFAM" id="SSF51445">
    <property type="entry name" value="(Trans)glycosidases"/>
    <property type="match status" value="1"/>
</dbReference>
<dbReference type="InterPro" id="IPR044143">
    <property type="entry name" value="GlgB_N_E_set_prok"/>
</dbReference>
<dbReference type="InterPro" id="IPR037439">
    <property type="entry name" value="Branching_enzy"/>
</dbReference>
<dbReference type="InterPro" id="IPR013783">
    <property type="entry name" value="Ig-like_fold"/>
</dbReference>
<dbReference type="Gene3D" id="2.60.40.10">
    <property type="entry name" value="Immunoglobulins"/>
    <property type="match status" value="2"/>
</dbReference>
<evidence type="ECO:0000259" key="12">
    <source>
        <dbReference type="SMART" id="SM00642"/>
    </source>
</evidence>
<dbReference type="PIRSF" id="PIRSF000463">
    <property type="entry name" value="GlgB"/>
    <property type="match status" value="1"/>
</dbReference>
<dbReference type="Pfam" id="PF00128">
    <property type="entry name" value="Alpha-amylase"/>
    <property type="match status" value="1"/>
</dbReference>
<comment type="subunit">
    <text evidence="10">Monomer.</text>
</comment>
<evidence type="ECO:0000256" key="1">
    <source>
        <dbReference type="ARBA" id="ARBA00000826"/>
    </source>
</evidence>
<dbReference type="InterPro" id="IPR054169">
    <property type="entry name" value="GlgB_N"/>
</dbReference>
<dbReference type="CDD" id="cd02855">
    <property type="entry name" value="E_set_GBE_prok_N"/>
    <property type="match status" value="1"/>
</dbReference>
<dbReference type="GO" id="GO:0005829">
    <property type="term" value="C:cytosol"/>
    <property type="evidence" value="ECO:0007669"/>
    <property type="project" value="TreeGrafter"/>
</dbReference>
<dbReference type="CDD" id="cd11322">
    <property type="entry name" value="AmyAc_Glg_BE"/>
    <property type="match status" value="1"/>
</dbReference>
<evidence type="ECO:0000256" key="5">
    <source>
        <dbReference type="ARBA" id="ARBA00022600"/>
    </source>
</evidence>
<evidence type="ECO:0000313" key="14">
    <source>
        <dbReference type="Proteomes" id="UP000095228"/>
    </source>
</evidence>
<dbReference type="KEGG" id="obg:Verru16b_02789"/>
<dbReference type="RefSeq" id="WP_069962824.1">
    <property type="nucleotide sequence ID" value="NZ_CP016094.1"/>
</dbReference>
<dbReference type="InterPro" id="IPR004193">
    <property type="entry name" value="Glyco_hydro_13_N"/>
</dbReference>
<evidence type="ECO:0000256" key="11">
    <source>
        <dbReference type="PIRSR" id="PIRSR000463-1"/>
    </source>
</evidence>
<dbReference type="Gene3D" id="3.20.20.80">
    <property type="entry name" value="Glycosidases"/>
    <property type="match status" value="1"/>
</dbReference>
<dbReference type="SMART" id="SM00642">
    <property type="entry name" value="Aamy"/>
    <property type="match status" value="1"/>
</dbReference>
<evidence type="ECO:0000256" key="2">
    <source>
        <dbReference type="ARBA" id="ARBA00002953"/>
    </source>
</evidence>
<dbReference type="HAMAP" id="MF_00685">
    <property type="entry name" value="GlgB"/>
    <property type="match status" value="1"/>
</dbReference>
<protein>
    <recommendedName>
        <fullName evidence="10">1,4-alpha-glucan branching enzyme GlgB</fullName>
        <ecNumber evidence="10">2.4.1.18</ecNumber>
    </recommendedName>
    <alternativeName>
        <fullName evidence="10">1,4-alpha-D-glucan:1,4-alpha-D-glucan 6-glucosyl-transferase</fullName>
    </alternativeName>
    <alternativeName>
        <fullName evidence="10">Alpha-(1-&gt;4)-glucan branching enzyme</fullName>
    </alternativeName>
    <alternativeName>
        <fullName evidence="10">Glycogen branching enzyme</fullName>
        <shortName evidence="10">BE</shortName>
    </alternativeName>
</protein>
<evidence type="ECO:0000256" key="3">
    <source>
        <dbReference type="ARBA" id="ARBA00004964"/>
    </source>
</evidence>
<feature type="active site" description="Nucleophile" evidence="10 11">
    <location>
        <position position="418"/>
    </location>
</feature>
<dbReference type="FunFam" id="2.60.40.10:FF:000169">
    <property type="entry name" value="1,4-alpha-glucan branching enzyme GlgB"/>
    <property type="match status" value="1"/>
</dbReference>
<keyword evidence="8 10" id="KW-0320">Glycogen biosynthesis</keyword>
<dbReference type="FunFam" id="3.20.20.80:FF:000003">
    <property type="entry name" value="1,4-alpha-glucan branching enzyme GlgB"/>
    <property type="match status" value="1"/>
</dbReference>
<evidence type="ECO:0000256" key="4">
    <source>
        <dbReference type="ARBA" id="ARBA00009000"/>
    </source>
</evidence>
<keyword evidence="7 10" id="KW-0808">Transferase</keyword>
<keyword evidence="5 10" id="KW-0321">Glycogen metabolism</keyword>
<dbReference type="EC" id="2.4.1.18" evidence="10"/>
<dbReference type="PATRIC" id="fig|1838286.3.peg.2804"/>
<dbReference type="PANTHER" id="PTHR43651">
    <property type="entry name" value="1,4-ALPHA-GLUCAN-BRANCHING ENZYME"/>
    <property type="match status" value="1"/>
</dbReference>
<dbReference type="FunFam" id="2.60.40.1180:FF:000002">
    <property type="entry name" value="1,4-alpha-glucan branching enzyme GlgB"/>
    <property type="match status" value="1"/>
</dbReference>
<dbReference type="PANTHER" id="PTHR43651:SF3">
    <property type="entry name" value="1,4-ALPHA-GLUCAN-BRANCHING ENZYME"/>
    <property type="match status" value="1"/>
</dbReference>
<dbReference type="InterPro" id="IPR006047">
    <property type="entry name" value="GH13_cat_dom"/>
</dbReference>
<dbReference type="Pfam" id="PF22019">
    <property type="entry name" value="GlgB_N"/>
    <property type="match status" value="1"/>
</dbReference>
<dbReference type="NCBIfam" id="NF008967">
    <property type="entry name" value="PRK12313.1"/>
    <property type="match status" value="1"/>
</dbReference>
<evidence type="ECO:0000256" key="7">
    <source>
        <dbReference type="ARBA" id="ARBA00022679"/>
    </source>
</evidence>
<dbReference type="SUPFAM" id="SSF51011">
    <property type="entry name" value="Glycosyl hydrolase domain"/>
    <property type="match status" value="1"/>
</dbReference>
<name>A0A1D8AXT6_9BACT</name>
<dbReference type="InterPro" id="IPR013780">
    <property type="entry name" value="Glyco_hydro_b"/>
</dbReference>
<gene>
    <name evidence="10 13" type="primary">glgB</name>
    <name evidence="13" type="ORF">Verru16b_02789</name>
</gene>
<dbReference type="GO" id="GO:0004553">
    <property type="term" value="F:hydrolase activity, hydrolyzing O-glycosyl compounds"/>
    <property type="evidence" value="ECO:0007669"/>
    <property type="project" value="InterPro"/>
</dbReference>
<dbReference type="InterPro" id="IPR014756">
    <property type="entry name" value="Ig_E-set"/>
</dbReference>
<evidence type="ECO:0000313" key="13">
    <source>
        <dbReference type="EMBL" id="AOS45702.1"/>
    </source>
</evidence>
<dbReference type="Pfam" id="PF02806">
    <property type="entry name" value="Alpha-amylase_C"/>
    <property type="match status" value="1"/>
</dbReference>
<dbReference type="UniPathway" id="UPA00164"/>
<dbReference type="NCBIfam" id="NF003811">
    <property type="entry name" value="PRK05402.1"/>
    <property type="match status" value="1"/>
</dbReference>
<dbReference type="GO" id="GO:0003844">
    <property type="term" value="F:1,4-alpha-glucan branching enzyme activity"/>
    <property type="evidence" value="ECO:0007669"/>
    <property type="project" value="UniProtKB-UniRule"/>
</dbReference>
<evidence type="ECO:0000256" key="6">
    <source>
        <dbReference type="ARBA" id="ARBA00022676"/>
    </source>
</evidence>